<evidence type="ECO:0000256" key="2">
    <source>
        <dbReference type="SAM" id="SignalP"/>
    </source>
</evidence>
<accession>A0A5B8VG68</accession>
<dbReference type="SUPFAM" id="SSF48208">
    <property type="entry name" value="Six-hairpin glycosidases"/>
    <property type="match status" value="1"/>
</dbReference>
<dbReference type="OrthoDB" id="258246at2"/>
<name>A0A5B8VG68_9BACT</name>
<dbReference type="InterPro" id="IPR052043">
    <property type="entry name" value="PolySaccharide_Degr_Enz"/>
</dbReference>
<dbReference type="GO" id="GO:0016787">
    <property type="term" value="F:hydrolase activity"/>
    <property type="evidence" value="ECO:0007669"/>
    <property type="project" value="UniProtKB-KW"/>
</dbReference>
<dbReference type="InterPro" id="IPR010905">
    <property type="entry name" value="Glyco_hydro_88"/>
</dbReference>
<keyword evidence="1 3" id="KW-0378">Hydrolase</keyword>
<reference evidence="3 4" key="1">
    <citation type="journal article" date="2017" name="Int. J. Syst. Evol. Microbiol.">
        <title>Arachidicoccus ginsenosidivorans sp. nov., with ginsenoside-converting activity isolated from ginseng cultivating soil.</title>
        <authorList>
            <person name="Siddiqi M.Z."/>
            <person name="Aslam Z."/>
            <person name="Im W.T."/>
        </authorList>
    </citation>
    <scope>NUCLEOTIDE SEQUENCE [LARGE SCALE GENOMIC DNA]</scope>
    <source>
        <strain evidence="3 4">Gsoil 809</strain>
    </source>
</reference>
<dbReference type="PANTHER" id="PTHR33886">
    <property type="entry name" value="UNSATURATED RHAMNOGALACTURONAN HYDROLASE (EUROFUNG)"/>
    <property type="match status" value="1"/>
</dbReference>
<dbReference type="Proteomes" id="UP000321291">
    <property type="component" value="Chromosome"/>
</dbReference>
<feature type="chain" id="PRO_5023142227" evidence="2">
    <location>
        <begin position="22"/>
        <end position="386"/>
    </location>
</feature>
<keyword evidence="4" id="KW-1185">Reference proteome</keyword>
<dbReference type="EMBL" id="CP042434">
    <property type="protein sequence ID" value="QEC70460.1"/>
    <property type="molecule type" value="Genomic_DNA"/>
</dbReference>
<evidence type="ECO:0000256" key="1">
    <source>
        <dbReference type="ARBA" id="ARBA00022801"/>
    </source>
</evidence>
<dbReference type="KEGG" id="agi:FSB73_00790"/>
<keyword evidence="2" id="KW-0732">Signal</keyword>
<evidence type="ECO:0000313" key="4">
    <source>
        <dbReference type="Proteomes" id="UP000321291"/>
    </source>
</evidence>
<dbReference type="InterPro" id="IPR012341">
    <property type="entry name" value="6hp_glycosidase-like_sf"/>
</dbReference>
<dbReference type="RefSeq" id="WP_146779724.1">
    <property type="nucleotide sequence ID" value="NZ_CP042434.1"/>
</dbReference>
<dbReference type="Pfam" id="PF07470">
    <property type="entry name" value="Glyco_hydro_88"/>
    <property type="match status" value="1"/>
</dbReference>
<sequence>MKSRFLLTGMTLAALALLSLAGCKPAALYQYSAAKNSISAKSIYADMQRAANWQMDSIKHKGWRHPMGNWTSAALYTGLLAWQEVSKDSATLAFLNQVADSLQWKLKSGADRYHADNYCIGQLYCGLYELHKDPVRIADLKALADTLKTRPHTESLAWKNNISLREWAWCDALFMGPPPIAMLAHVTGNRNYMNLVDKLWWKTSDYLYDKKERLFYRDSRYFDKKENNGAKVFWSRGNAWVMAGLARVLQYMPEDYWDRRYWVAQFREMASRIAGLQQSDGTWHASLLDPGSYPGKETSGTAFYCYAMAWGINHGVLDASLYTSTVDRAWEALVGCLHPNGMLGFAQPIGAAPGHVNYDDTELYAVGAFLLAGKEMITLHQASKEK</sequence>
<dbReference type="PROSITE" id="PS51257">
    <property type="entry name" value="PROKAR_LIPOPROTEIN"/>
    <property type="match status" value="1"/>
</dbReference>
<protein>
    <submittedName>
        <fullName evidence="3">Glycoside hydrolase family 88 protein</fullName>
    </submittedName>
</protein>
<dbReference type="GO" id="GO:0005975">
    <property type="term" value="P:carbohydrate metabolic process"/>
    <property type="evidence" value="ECO:0007669"/>
    <property type="project" value="InterPro"/>
</dbReference>
<dbReference type="PANTHER" id="PTHR33886:SF8">
    <property type="entry name" value="UNSATURATED RHAMNOGALACTURONAN HYDROLASE (EUROFUNG)"/>
    <property type="match status" value="1"/>
</dbReference>
<organism evidence="3 4">
    <name type="scientific">Arachidicoccus ginsenosidivorans</name>
    <dbReference type="NCBI Taxonomy" id="496057"/>
    <lineage>
        <taxon>Bacteria</taxon>
        <taxon>Pseudomonadati</taxon>
        <taxon>Bacteroidota</taxon>
        <taxon>Chitinophagia</taxon>
        <taxon>Chitinophagales</taxon>
        <taxon>Chitinophagaceae</taxon>
        <taxon>Arachidicoccus</taxon>
    </lineage>
</organism>
<proteinExistence type="predicted"/>
<evidence type="ECO:0000313" key="3">
    <source>
        <dbReference type="EMBL" id="QEC70460.1"/>
    </source>
</evidence>
<dbReference type="Gene3D" id="1.50.10.10">
    <property type="match status" value="1"/>
</dbReference>
<feature type="signal peptide" evidence="2">
    <location>
        <begin position="1"/>
        <end position="21"/>
    </location>
</feature>
<dbReference type="InterPro" id="IPR008928">
    <property type="entry name" value="6-hairpin_glycosidase_sf"/>
</dbReference>
<dbReference type="AlphaFoldDB" id="A0A5B8VG68"/>
<gene>
    <name evidence="3" type="ORF">FSB73_00790</name>
</gene>